<comment type="similarity">
    <text evidence="1">Belongs to the LysR transcriptional regulatory family.</text>
</comment>
<feature type="domain" description="HTH lysR-type" evidence="5">
    <location>
        <begin position="3"/>
        <end position="60"/>
    </location>
</feature>
<dbReference type="RefSeq" id="WP_005346246.1">
    <property type="nucleotide sequence ID" value="NZ_AP022038.1"/>
</dbReference>
<dbReference type="CDD" id="cd08412">
    <property type="entry name" value="PBP2_PAO1_like"/>
    <property type="match status" value="1"/>
</dbReference>
<dbReference type="PANTHER" id="PTHR30419:SF8">
    <property type="entry name" value="NITROGEN ASSIMILATION TRANSCRIPTIONAL ACTIVATOR-RELATED"/>
    <property type="match status" value="1"/>
</dbReference>
<keyword evidence="4" id="KW-0804">Transcription</keyword>
<dbReference type="InterPro" id="IPR050950">
    <property type="entry name" value="HTH-type_LysR_regulators"/>
</dbReference>
<organism evidence="9 12">
    <name type="scientific">Aeromonas veronii</name>
    <dbReference type="NCBI Taxonomy" id="654"/>
    <lineage>
        <taxon>Bacteria</taxon>
        <taxon>Pseudomonadati</taxon>
        <taxon>Pseudomonadota</taxon>
        <taxon>Gammaproteobacteria</taxon>
        <taxon>Aeromonadales</taxon>
        <taxon>Aeromonadaceae</taxon>
        <taxon>Aeromonas</taxon>
    </lineage>
</organism>
<dbReference type="PANTHER" id="PTHR30419">
    <property type="entry name" value="HTH-TYPE TRANSCRIPTIONAL REGULATOR YBHD"/>
    <property type="match status" value="1"/>
</dbReference>
<dbReference type="Proteomes" id="UP000515442">
    <property type="component" value="Chromosome"/>
</dbReference>
<dbReference type="InterPro" id="IPR005119">
    <property type="entry name" value="LysR_subst-bd"/>
</dbReference>
<dbReference type="GO" id="GO:0003677">
    <property type="term" value="F:DNA binding"/>
    <property type="evidence" value="ECO:0007669"/>
    <property type="project" value="UniProtKB-KW"/>
</dbReference>
<dbReference type="EMBL" id="AP022038">
    <property type="protein sequence ID" value="BBR39291.1"/>
    <property type="molecule type" value="Genomic_DNA"/>
</dbReference>
<dbReference type="InterPro" id="IPR036388">
    <property type="entry name" value="WH-like_DNA-bd_sf"/>
</dbReference>
<dbReference type="Gene3D" id="1.10.10.10">
    <property type="entry name" value="Winged helix-like DNA-binding domain superfamily/Winged helix DNA-binding domain"/>
    <property type="match status" value="1"/>
</dbReference>
<dbReference type="Proteomes" id="UP000267614">
    <property type="component" value="Chromosome"/>
</dbReference>
<evidence type="ECO:0000256" key="4">
    <source>
        <dbReference type="ARBA" id="ARBA00023163"/>
    </source>
</evidence>
<evidence type="ECO:0000313" key="7">
    <source>
        <dbReference type="EMBL" id="AYV37088.1"/>
    </source>
</evidence>
<dbReference type="GO" id="GO:0005829">
    <property type="term" value="C:cytosol"/>
    <property type="evidence" value="ECO:0007669"/>
    <property type="project" value="TreeGrafter"/>
</dbReference>
<evidence type="ECO:0000313" key="10">
    <source>
        <dbReference type="Proteomes" id="UP000076809"/>
    </source>
</evidence>
<reference evidence="8 13" key="4">
    <citation type="submission" date="2019-12" db="EMBL/GenBank/DDBJ databases">
        <title>complete genome sequences of Aeromonas veronii str. WP3-W19-ESBL-03 isolated from wastewater treatment plant effluent.</title>
        <authorList>
            <person name="Sekizuka T."/>
            <person name="Itokawa K."/>
            <person name="Yatsu K."/>
            <person name="Inamine Y."/>
            <person name="Kuroda M."/>
        </authorList>
    </citation>
    <scope>NUCLEOTIDE SEQUENCE [LARGE SCALE GENOMIC DNA]</scope>
    <source>
        <strain evidence="8 13">WP3-W19-ESBL-03</strain>
    </source>
</reference>
<dbReference type="Pfam" id="PF03466">
    <property type="entry name" value="LysR_substrate"/>
    <property type="match status" value="1"/>
</dbReference>
<protein>
    <submittedName>
        <fullName evidence="8 9">Transcriptional regulator</fullName>
    </submittedName>
</protein>
<evidence type="ECO:0000313" key="8">
    <source>
        <dbReference type="EMBL" id="BBR39291.1"/>
    </source>
</evidence>
<dbReference type="InterPro" id="IPR036390">
    <property type="entry name" value="WH_DNA-bd_sf"/>
</dbReference>
<reference evidence="7 11" key="3">
    <citation type="submission" date="2018-11" db="EMBL/GenBank/DDBJ databases">
        <title>Complete genome sequence of multidrug-resistant Aeromonas veronii strain MS-18-37.</title>
        <authorList>
            <person name="Abdelhamed H."/>
            <person name="Lawrence M."/>
            <person name="Waldbieser G."/>
        </authorList>
    </citation>
    <scope>NUCLEOTIDE SEQUENCE [LARGE SCALE GENOMIC DNA]</scope>
    <source>
        <strain evidence="7 11">MS-18-37</strain>
    </source>
</reference>
<keyword evidence="3" id="KW-0238">DNA-binding</keyword>
<gene>
    <name evidence="9" type="ORF">D6R50_02015</name>
    <name evidence="7" type="ORF">EFI48_09795</name>
    <name evidence="6" type="ORF">WM43_00275</name>
    <name evidence="8" type="ORF">WP3W19E03_18160</name>
</gene>
<dbReference type="AlphaFoldDB" id="A0A0T6QT58"/>
<dbReference type="Proteomes" id="UP000281725">
    <property type="component" value="Unassembled WGS sequence"/>
</dbReference>
<evidence type="ECO:0000259" key="5">
    <source>
        <dbReference type="PROSITE" id="PS50931"/>
    </source>
</evidence>
<evidence type="ECO:0000256" key="2">
    <source>
        <dbReference type="ARBA" id="ARBA00023015"/>
    </source>
</evidence>
<evidence type="ECO:0000256" key="1">
    <source>
        <dbReference type="ARBA" id="ARBA00009437"/>
    </source>
</evidence>
<sequence length="307" mass="34332">MNFTFRQIRYFVAVADSFSVSRAAAELHISQSAVTSAIRELETELGAPLFERNPRGVTLTTQGHQFLLHARRILGAMTEASHSLKAVAQQDQGRLTIGVTTLVAGYYLSEALGRFRRAFPAVQIEVKEDEQPFLEHQIVNGEVDVGILMTNRTIRQEAFDTELLTRSPLRLWLAANHPLCAESTLSLTALGEEPMISLTADQLDQIIGGGLRRYGISPRIVLRTASVEAVRSLVASQLGVALLPDFAYRPWSLEQERVEARPIKEPIPAIDIGLVWRRGSRLDWTAREFIDIARDQSRLRARQALPR</sequence>
<keyword evidence="2" id="KW-0805">Transcription regulation</keyword>
<dbReference type="FunFam" id="1.10.10.10:FF:000001">
    <property type="entry name" value="LysR family transcriptional regulator"/>
    <property type="match status" value="1"/>
</dbReference>
<proteinExistence type="inferred from homology"/>
<dbReference type="EMBL" id="CP014774">
    <property type="protein sequence ID" value="ANB51219.1"/>
    <property type="molecule type" value="Genomic_DNA"/>
</dbReference>
<dbReference type="PRINTS" id="PR00039">
    <property type="entry name" value="HTHLYSR"/>
</dbReference>
<dbReference type="PROSITE" id="PS50931">
    <property type="entry name" value="HTH_LYSR"/>
    <property type="match status" value="1"/>
</dbReference>
<accession>A0A0T6QT58</accession>
<dbReference type="EMBL" id="RAWX01000001">
    <property type="protein sequence ID" value="RKJ91415.1"/>
    <property type="molecule type" value="Genomic_DNA"/>
</dbReference>
<dbReference type="SUPFAM" id="SSF53850">
    <property type="entry name" value="Periplasmic binding protein-like II"/>
    <property type="match status" value="1"/>
</dbReference>
<evidence type="ECO:0000256" key="3">
    <source>
        <dbReference type="ARBA" id="ARBA00023125"/>
    </source>
</evidence>
<reference evidence="9 12" key="2">
    <citation type="submission" date="2018-09" db="EMBL/GenBank/DDBJ databases">
        <title>Genome sequencing of Aeromonas veronii MS-17-88.</title>
        <authorList>
            <person name="Tekedar H.C."/>
            <person name="Arick M.A."/>
            <person name="Hsu C.-Y."/>
            <person name="Thrash A."/>
            <person name="Karsi A."/>
            <person name="Lawrence M.L."/>
            <person name="Abdelhamed H."/>
        </authorList>
    </citation>
    <scope>NUCLEOTIDE SEQUENCE [LARGE SCALE GENOMIC DNA]</scope>
    <source>
        <strain evidence="9 12">MS 17-88</strain>
    </source>
</reference>
<dbReference type="SUPFAM" id="SSF46785">
    <property type="entry name" value="Winged helix' DNA-binding domain"/>
    <property type="match status" value="1"/>
</dbReference>
<evidence type="ECO:0000313" key="12">
    <source>
        <dbReference type="Proteomes" id="UP000281725"/>
    </source>
</evidence>
<dbReference type="Proteomes" id="UP000076809">
    <property type="component" value="Chromosome"/>
</dbReference>
<evidence type="ECO:0000313" key="13">
    <source>
        <dbReference type="Proteomes" id="UP000515442"/>
    </source>
</evidence>
<reference evidence="6 10" key="1">
    <citation type="journal article" date="2016" name="J. Clin. Microbiol.">
        <title>Detection and Whole-Genome Sequencing of Carbapenemase-Producing Aeromonas hydrophila Isolates from Routine Perirectal Surveillance Culture.</title>
        <authorList>
            <person name="Hughes H.Y."/>
            <person name="Conlan S.P."/>
            <person name="Lau A.F."/>
            <person name="Dekker J.P."/>
            <person name="Michelin A.V."/>
            <person name="Youn J.H."/>
            <person name="Henderson D.K."/>
            <person name="Frank K.M."/>
            <person name="Segre J.A."/>
            <person name="Palmore T.N."/>
        </authorList>
    </citation>
    <scope>NUCLEOTIDE SEQUENCE [LARGE SCALE GENOMIC DNA]</scope>
    <source>
        <strain evidence="6 10">AVNIH1</strain>
    </source>
</reference>
<dbReference type="Pfam" id="PF00126">
    <property type="entry name" value="HTH_1"/>
    <property type="match status" value="1"/>
</dbReference>
<dbReference type="GeneID" id="60784673"/>
<dbReference type="Gene3D" id="3.40.190.10">
    <property type="entry name" value="Periplasmic binding protein-like II"/>
    <property type="match status" value="2"/>
</dbReference>
<evidence type="ECO:0000313" key="11">
    <source>
        <dbReference type="Proteomes" id="UP000267614"/>
    </source>
</evidence>
<dbReference type="InterPro" id="IPR000847">
    <property type="entry name" value="LysR_HTH_N"/>
</dbReference>
<evidence type="ECO:0000313" key="9">
    <source>
        <dbReference type="EMBL" id="RKJ91415.1"/>
    </source>
</evidence>
<dbReference type="GO" id="GO:0003700">
    <property type="term" value="F:DNA-binding transcription factor activity"/>
    <property type="evidence" value="ECO:0007669"/>
    <property type="project" value="InterPro"/>
</dbReference>
<name>A0A0T6QT58_AERVE</name>
<evidence type="ECO:0000313" key="6">
    <source>
        <dbReference type="EMBL" id="ANB51219.1"/>
    </source>
</evidence>
<dbReference type="EMBL" id="CP033604">
    <property type="protein sequence ID" value="AYV37088.1"/>
    <property type="molecule type" value="Genomic_DNA"/>
</dbReference>
<dbReference type="OMA" id="IRHFIAV"/>